<reference evidence="2 3" key="1">
    <citation type="submission" date="2020-01" db="EMBL/GenBank/DDBJ databases">
        <title>Genome sequencing of strain KACC 21265.</title>
        <authorList>
            <person name="Heo J."/>
            <person name="Kim S.-J."/>
            <person name="Kim J.-S."/>
            <person name="Hong S.-B."/>
            <person name="Kwon S.-W."/>
        </authorList>
    </citation>
    <scope>NUCLEOTIDE SEQUENCE [LARGE SCALE GENOMIC DNA]</scope>
    <source>
        <strain evidence="2 3">KACC 21265</strain>
    </source>
</reference>
<dbReference type="KEGG" id="xyk:GT347_18715"/>
<dbReference type="AlphaFoldDB" id="A0A857J9C9"/>
<gene>
    <name evidence="2" type="ORF">GT347_18715</name>
</gene>
<proteinExistence type="predicted"/>
<keyword evidence="1" id="KW-0732">Signal</keyword>
<name>A0A857J9C9_9BURK</name>
<dbReference type="Gene3D" id="3.40.50.1820">
    <property type="entry name" value="alpha/beta hydrolase"/>
    <property type="match status" value="1"/>
</dbReference>
<organism evidence="2 3">
    <name type="scientific">Xylophilus rhododendri</name>
    <dbReference type="NCBI Taxonomy" id="2697032"/>
    <lineage>
        <taxon>Bacteria</taxon>
        <taxon>Pseudomonadati</taxon>
        <taxon>Pseudomonadota</taxon>
        <taxon>Betaproteobacteria</taxon>
        <taxon>Burkholderiales</taxon>
        <taxon>Xylophilus</taxon>
    </lineage>
</organism>
<dbReference type="EMBL" id="CP047650">
    <property type="protein sequence ID" value="QHI99833.1"/>
    <property type="molecule type" value="Genomic_DNA"/>
</dbReference>
<dbReference type="InterPro" id="IPR029058">
    <property type="entry name" value="AB_hydrolase_fold"/>
</dbReference>
<evidence type="ECO:0000313" key="3">
    <source>
        <dbReference type="Proteomes" id="UP000464787"/>
    </source>
</evidence>
<accession>A0A857J9C9</accession>
<sequence>MPTFCRRLLLALACALAGQAAWAQSAGCRERAADECYHSMSFAGGALHYYASLPAGAGPTRAIVAMHGHPRDANRTFDATLLAARKDSALDDTLIVAPVFQVPAGQSGKCHAPGTPPPQDGDLLWTCASWLEGGQADNGDRPGSFAALDALVAELARRWPSLRGVTIAGFSAGAQMVQHYIGFARVQAARPLALRYVVADPGTWLYFDPLPGTDSCPAANQWKYGTGNLPAALGRSAAEARSQYAAADIHYLEGALDSADAPGAFYRILDKSCGAAAQGPFRLQRGQAYVEYERQVLTPGRSRPLTVVPGCAHDVSCVFPSDAARPALFGPTR</sequence>
<feature type="signal peptide" evidence="1">
    <location>
        <begin position="1"/>
        <end position="23"/>
    </location>
</feature>
<feature type="chain" id="PRO_5032805274" evidence="1">
    <location>
        <begin position="24"/>
        <end position="333"/>
    </location>
</feature>
<dbReference type="SUPFAM" id="SSF53474">
    <property type="entry name" value="alpha/beta-Hydrolases"/>
    <property type="match status" value="1"/>
</dbReference>
<keyword evidence="3" id="KW-1185">Reference proteome</keyword>
<dbReference type="Proteomes" id="UP000464787">
    <property type="component" value="Chromosome"/>
</dbReference>
<dbReference type="PANTHER" id="PTHR35560">
    <property type="entry name" value="BLL0132 PROTEIN"/>
    <property type="match status" value="1"/>
</dbReference>
<protein>
    <submittedName>
        <fullName evidence="2">Uncharacterized protein</fullName>
    </submittedName>
</protein>
<dbReference type="PANTHER" id="PTHR35560:SF3">
    <property type="entry name" value="PEPTIDASE S9 PROLYL OLIGOPEPTIDASE CATALYTIC DOMAIN-CONTAINING PROTEIN"/>
    <property type="match status" value="1"/>
</dbReference>
<evidence type="ECO:0000256" key="1">
    <source>
        <dbReference type="SAM" id="SignalP"/>
    </source>
</evidence>
<evidence type="ECO:0000313" key="2">
    <source>
        <dbReference type="EMBL" id="QHI99833.1"/>
    </source>
</evidence>